<name>A0A813DEZ8_POLGL</name>
<dbReference type="AlphaFoldDB" id="A0A813DEZ8"/>
<keyword evidence="2" id="KW-1185">Reference proteome</keyword>
<sequence length="385" mass="43144">MFKLMEQGEAGTAIPRSDLACAECGGVFDGDVEWDHVVPLSHTVKGADQTFLAICAGCHLDKTQMEGQQDRTLSSIFRKSTWDDYMTTPRPPPLVWQAHDYGPLEGELLELDMRRCRRSAMAYSAHDWAVFNFFDNVKRAVSVELCDFTSQPGKRSTLSFRCYFESATSHVPATCLRAPLQIMEDAWGEENRNLAKFLVNSMVGLWSTTETAVYSMATSISACDAQDYAYRSGNSYSLNIYIVKALSIPLNCIEHVKTDAVIVAGFAKKHHRKLQAIANTKFSDLPGLRRKFEKADINQRFLNDIGWYPAGNSSHDCVFRFGNQSVKPQQGATGRQLESVSSQLRCLSRETCRSRMQHSLAQLGSLPLQGAPEMEKTFRLRALII</sequence>
<organism evidence="1 2">
    <name type="scientific">Polarella glacialis</name>
    <name type="common">Dinoflagellate</name>
    <dbReference type="NCBI Taxonomy" id="89957"/>
    <lineage>
        <taxon>Eukaryota</taxon>
        <taxon>Sar</taxon>
        <taxon>Alveolata</taxon>
        <taxon>Dinophyceae</taxon>
        <taxon>Suessiales</taxon>
        <taxon>Suessiaceae</taxon>
        <taxon>Polarella</taxon>
    </lineage>
</organism>
<dbReference type="EMBL" id="CAJNNV010001924">
    <property type="protein sequence ID" value="CAE8586152.1"/>
    <property type="molecule type" value="Genomic_DNA"/>
</dbReference>
<comment type="caution">
    <text evidence="1">The sequence shown here is derived from an EMBL/GenBank/DDBJ whole genome shotgun (WGS) entry which is preliminary data.</text>
</comment>
<dbReference type="Proteomes" id="UP000654075">
    <property type="component" value="Unassembled WGS sequence"/>
</dbReference>
<proteinExistence type="predicted"/>
<protein>
    <recommendedName>
        <fullName evidence="3">HNH endonuclease</fullName>
    </recommendedName>
</protein>
<gene>
    <name evidence="1" type="ORF">PGLA1383_LOCUS5048</name>
</gene>
<reference evidence="1" key="1">
    <citation type="submission" date="2021-02" db="EMBL/GenBank/DDBJ databases">
        <authorList>
            <person name="Dougan E. K."/>
            <person name="Rhodes N."/>
            <person name="Thang M."/>
            <person name="Chan C."/>
        </authorList>
    </citation>
    <scope>NUCLEOTIDE SEQUENCE</scope>
</reference>
<evidence type="ECO:0000313" key="1">
    <source>
        <dbReference type="EMBL" id="CAE8586152.1"/>
    </source>
</evidence>
<evidence type="ECO:0000313" key="2">
    <source>
        <dbReference type="Proteomes" id="UP000654075"/>
    </source>
</evidence>
<accession>A0A813DEZ8</accession>
<evidence type="ECO:0008006" key="3">
    <source>
        <dbReference type="Google" id="ProtNLM"/>
    </source>
</evidence>